<feature type="signal peptide" evidence="1">
    <location>
        <begin position="1"/>
        <end position="36"/>
    </location>
</feature>
<dbReference type="HOGENOM" id="CLU_058196_1_0_4"/>
<dbReference type="PROSITE" id="PS51318">
    <property type="entry name" value="TAT"/>
    <property type="match status" value="1"/>
</dbReference>
<name>E7RVE5_9BURK</name>
<dbReference type="InterPro" id="IPR006311">
    <property type="entry name" value="TAT_signal"/>
</dbReference>
<dbReference type="Pfam" id="PF04392">
    <property type="entry name" value="ABC_sub_bind"/>
    <property type="match status" value="1"/>
</dbReference>
<dbReference type="STRING" id="887898.HMPREF0551_0657"/>
<keyword evidence="1" id="KW-0732">Signal</keyword>
<dbReference type="RefSeq" id="WP_005672758.1">
    <property type="nucleotide sequence ID" value="NZ_CP146288.1"/>
</dbReference>
<dbReference type="EMBL" id="AEQP01000002">
    <property type="protein sequence ID" value="EFV95749.1"/>
    <property type="molecule type" value="Genomic_DNA"/>
</dbReference>
<gene>
    <name evidence="2" type="ORF">HMPREF0551_0657</name>
</gene>
<sequence>MTTFHHALRRHFVFRSLAAWLAAGSMATAAVPAAMAQDGSAAASRTPTGKVPAAVSVLSIVEHPSLDALRDGLHDELKDAGYQDGKSLHWAYQSAQGNQGTAVQIARKFVGDRPDVIVPIATPAAQAVVSATHQIPVVYNAITDPIAAQIVKSMAPSGTNVTGVSDKLVADRQVAFIKRVVPDVKRVGIIYSPAEANSVSATREMKVALEKQGISLVEVAAPRSIDVGQAAQRLVGKVDVIYTSNDNNVISAYESVIKVANAAKIPLICADRSSVQRGATGAMAIDYYRMGRQTGRMVLRILNGEKPGDIASETSDRLDITLNLDAARRQGATLSPELKAEASEIFGKP</sequence>
<feature type="chain" id="PRO_5003221733" evidence="1">
    <location>
        <begin position="37"/>
        <end position="349"/>
    </location>
</feature>
<dbReference type="eggNOG" id="COG2984">
    <property type="taxonomic scope" value="Bacteria"/>
</dbReference>
<reference evidence="2 3" key="1">
    <citation type="submission" date="2010-12" db="EMBL/GenBank/DDBJ databases">
        <authorList>
            <person name="Muzny D."/>
            <person name="Qin X."/>
            <person name="Deng J."/>
            <person name="Jiang H."/>
            <person name="Liu Y."/>
            <person name="Qu J."/>
            <person name="Song X.-Z."/>
            <person name="Zhang L."/>
            <person name="Thornton R."/>
            <person name="Coyle M."/>
            <person name="Francisco L."/>
            <person name="Jackson L."/>
            <person name="Javaid M."/>
            <person name="Korchina V."/>
            <person name="Kovar C."/>
            <person name="Mata R."/>
            <person name="Mathew T."/>
            <person name="Ngo R."/>
            <person name="Nguyen L."/>
            <person name="Nguyen N."/>
            <person name="Okwuonu G."/>
            <person name="Ongeri F."/>
            <person name="Pham C."/>
            <person name="Simmons D."/>
            <person name="Wilczek-Boney K."/>
            <person name="Hale W."/>
            <person name="Jakkamsetti A."/>
            <person name="Pham P."/>
            <person name="Ruth R."/>
            <person name="San Lucas F."/>
            <person name="Warren J."/>
            <person name="Zhang J."/>
            <person name="Zhao Z."/>
            <person name="Zhou C."/>
            <person name="Zhu D."/>
            <person name="Lee S."/>
            <person name="Bess C."/>
            <person name="Blankenburg K."/>
            <person name="Forbes L."/>
            <person name="Fu Q."/>
            <person name="Gubbala S."/>
            <person name="Hirani K."/>
            <person name="Jayaseelan J.C."/>
            <person name="Lara F."/>
            <person name="Munidasa M."/>
            <person name="Palculict T."/>
            <person name="Patil S."/>
            <person name="Pu L.-L."/>
            <person name="Saada N."/>
            <person name="Tang L."/>
            <person name="Weissenberger G."/>
            <person name="Zhu Y."/>
            <person name="Hemphill L."/>
            <person name="Shang Y."/>
            <person name="Youmans B."/>
            <person name="Ayvaz T."/>
            <person name="Ross M."/>
            <person name="Santibanez J."/>
            <person name="Aqrawi P."/>
            <person name="Gross S."/>
            <person name="Joshi V."/>
            <person name="Fowler G."/>
            <person name="Nazareth L."/>
            <person name="Reid J."/>
            <person name="Worley K."/>
            <person name="Petrosino J."/>
            <person name="Highlander S."/>
            <person name="Gibbs R."/>
        </authorList>
    </citation>
    <scope>NUCLEOTIDE SEQUENCE [LARGE SCALE GENOMIC DNA]</scope>
    <source>
        <strain evidence="2 3">ATCC 51599</strain>
    </source>
</reference>
<evidence type="ECO:0000313" key="2">
    <source>
        <dbReference type="EMBL" id="EFV95749.1"/>
    </source>
</evidence>
<dbReference type="Gene3D" id="3.40.50.2300">
    <property type="match status" value="2"/>
</dbReference>
<dbReference type="SUPFAM" id="SSF53822">
    <property type="entry name" value="Periplasmic binding protein-like I"/>
    <property type="match status" value="1"/>
</dbReference>
<organism evidence="2 3">
    <name type="scientific">Lautropia mirabilis ATCC 51599</name>
    <dbReference type="NCBI Taxonomy" id="887898"/>
    <lineage>
        <taxon>Bacteria</taxon>
        <taxon>Pseudomonadati</taxon>
        <taxon>Pseudomonadota</taxon>
        <taxon>Betaproteobacteria</taxon>
        <taxon>Burkholderiales</taxon>
        <taxon>Burkholderiaceae</taxon>
        <taxon>Lautropia</taxon>
    </lineage>
</organism>
<comment type="caution">
    <text evidence="2">The sequence shown here is derived from an EMBL/GenBank/DDBJ whole genome shotgun (WGS) entry which is preliminary data.</text>
</comment>
<keyword evidence="3" id="KW-1185">Reference proteome</keyword>
<protein>
    <submittedName>
        <fullName evidence="2">ABC transporter substrate binding protein</fullName>
    </submittedName>
</protein>
<accession>E7RVE5</accession>
<dbReference type="PANTHER" id="PTHR35271:SF1">
    <property type="entry name" value="ABC TRANSPORTER, SUBSTRATE-BINDING LIPOPROTEIN"/>
    <property type="match status" value="1"/>
</dbReference>
<dbReference type="AlphaFoldDB" id="E7RVE5"/>
<dbReference type="Proteomes" id="UP000011021">
    <property type="component" value="Unassembled WGS sequence"/>
</dbReference>
<proteinExistence type="predicted"/>
<dbReference type="InterPro" id="IPR028082">
    <property type="entry name" value="Peripla_BP_I"/>
</dbReference>
<dbReference type="PANTHER" id="PTHR35271">
    <property type="entry name" value="ABC TRANSPORTER, SUBSTRATE-BINDING LIPOPROTEIN-RELATED"/>
    <property type="match status" value="1"/>
</dbReference>
<dbReference type="CDD" id="cd06325">
    <property type="entry name" value="PBP1_ABC_unchar_transporter"/>
    <property type="match status" value="1"/>
</dbReference>
<dbReference type="InterPro" id="IPR007487">
    <property type="entry name" value="ABC_transpt-TYRBP-like"/>
</dbReference>
<evidence type="ECO:0000313" key="3">
    <source>
        <dbReference type="Proteomes" id="UP000011021"/>
    </source>
</evidence>
<evidence type="ECO:0000256" key="1">
    <source>
        <dbReference type="SAM" id="SignalP"/>
    </source>
</evidence>